<evidence type="ECO:0000313" key="2">
    <source>
        <dbReference type="Proteomes" id="UP001500542"/>
    </source>
</evidence>
<proteinExistence type="predicted"/>
<sequence length="227" mass="24526">MAVRMGKAAVDFAAAQAAHATRDWTGICLIFVRNCFNVGPLSPDAAAGYKAAQFKHGTAGTPPLGVPLWWTGAPHGHVAISTGDGSCFSSDILRPGKVDKVPISKIARSWGKEYKGWSEDINGVRIWRPTAPTLPAVDLSNVREAAAKDMFRPAGQGLHERDIIIVERALLKQGLKDPMNVDGFAGKDFRKAYALWQKATVPPPFDGIPGIQSLKKLGERRGFRVIS</sequence>
<evidence type="ECO:0000313" key="1">
    <source>
        <dbReference type="EMBL" id="GAA0934693.1"/>
    </source>
</evidence>
<dbReference type="EMBL" id="BAAAHK010000004">
    <property type="protein sequence ID" value="GAA0934693.1"/>
    <property type="molecule type" value="Genomic_DNA"/>
</dbReference>
<dbReference type="RefSeq" id="WP_343967414.1">
    <property type="nucleotide sequence ID" value="NZ_BAAAHK010000004.1"/>
</dbReference>
<reference evidence="2" key="1">
    <citation type="journal article" date="2019" name="Int. J. Syst. Evol. Microbiol.">
        <title>The Global Catalogue of Microorganisms (GCM) 10K type strain sequencing project: providing services to taxonomists for standard genome sequencing and annotation.</title>
        <authorList>
            <consortium name="The Broad Institute Genomics Platform"/>
            <consortium name="The Broad Institute Genome Sequencing Center for Infectious Disease"/>
            <person name="Wu L."/>
            <person name="Ma J."/>
        </authorList>
    </citation>
    <scope>NUCLEOTIDE SEQUENCE [LARGE SCALE GENOMIC DNA]</scope>
    <source>
        <strain evidence="2">JCM 10977</strain>
    </source>
</reference>
<protein>
    <recommendedName>
        <fullName evidence="3">CHAP domain-containing protein</fullName>
    </recommendedName>
</protein>
<accession>A0ABP4ACJ2</accession>
<gene>
    <name evidence="1" type="ORF">GCM10009554_20890</name>
</gene>
<evidence type="ECO:0008006" key="3">
    <source>
        <dbReference type="Google" id="ProtNLM"/>
    </source>
</evidence>
<organism evidence="1 2">
    <name type="scientific">Kribbella koreensis</name>
    <dbReference type="NCBI Taxonomy" id="57909"/>
    <lineage>
        <taxon>Bacteria</taxon>
        <taxon>Bacillati</taxon>
        <taxon>Actinomycetota</taxon>
        <taxon>Actinomycetes</taxon>
        <taxon>Propionibacteriales</taxon>
        <taxon>Kribbellaceae</taxon>
        <taxon>Kribbella</taxon>
    </lineage>
</organism>
<dbReference type="Proteomes" id="UP001500542">
    <property type="component" value="Unassembled WGS sequence"/>
</dbReference>
<comment type="caution">
    <text evidence="1">The sequence shown here is derived from an EMBL/GenBank/DDBJ whole genome shotgun (WGS) entry which is preliminary data.</text>
</comment>
<keyword evidence="2" id="KW-1185">Reference proteome</keyword>
<name>A0ABP4ACJ2_9ACTN</name>